<dbReference type="RefSeq" id="WP_222594370.1">
    <property type="nucleotide sequence ID" value="NZ_BJYK01000004.1"/>
</dbReference>
<dbReference type="InterPro" id="IPR010982">
    <property type="entry name" value="Lambda_DNA-bd_dom_sf"/>
</dbReference>
<dbReference type="GO" id="GO:0003677">
    <property type="term" value="F:DNA binding"/>
    <property type="evidence" value="ECO:0007669"/>
    <property type="project" value="InterPro"/>
</dbReference>
<accession>A0A511YXH6</accession>
<comment type="caution">
    <text evidence="2">The sequence shown here is derived from an EMBL/GenBank/DDBJ whole genome shotgun (WGS) entry which is preliminary data.</text>
</comment>
<reference evidence="2 3" key="1">
    <citation type="submission" date="2019-07" db="EMBL/GenBank/DDBJ databases">
        <title>Whole genome shotgun sequence of Actinotalea fermentans NBRC 105374.</title>
        <authorList>
            <person name="Hosoyama A."/>
            <person name="Uohara A."/>
            <person name="Ohji S."/>
            <person name="Ichikawa N."/>
        </authorList>
    </citation>
    <scope>NUCLEOTIDE SEQUENCE [LARGE SCALE GENOMIC DNA]</scope>
    <source>
        <strain evidence="2 3">NBRC 105374</strain>
    </source>
</reference>
<evidence type="ECO:0000313" key="2">
    <source>
        <dbReference type="EMBL" id="GEN79891.1"/>
    </source>
</evidence>
<name>A0A511YXH6_9CELL</name>
<dbReference type="Pfam" id="PF13560">
    <property type="entry name" value="HTH_31"/>
    <property type="match status" value="1"/>
</dbReference>
<dbReference type="EMBL" id="BJYK01000004">
    <property type="protein sequence ID" value="GEN79891.1"/>
    <property type="molecule type" value="Genomic_DNA"/>
</dbReference>
<dbReference type="Gene3D" id="1.10.260.40">
    <property type="entry name" value="lambda repressor-like DNA-binding domains"/>
    <property type="match status" value="1"/>
</dbReference>
<sequence length="82" mass="8728">MLTDGDRARGRALGQALRAARGERSQAEIARAASLSLDTLRKLEQGGTPTPGFFLIALVARELNLALDDLACAVLPTEGRRP</sequence>
<evidence type="ECO:0000259" key="1">
    <source>
        <dbReference type="PROSITE" id="PS50943"/>
    </source>
</evidence>
<feature type="domain" description="HTH cro/C1-type" evidence="1">
    <location>
        <begin position="17"/>
        <end position="70"/>
    </location>
</feature>
<dbReference type="PROSITE" id="PS50943">
    <property type="entry name" value="HTH_CROC1"/>
    <property type="match status" value="1"/>
</dbReference>
<dbReference type="InterPro" id="IPR001387">
    <property type="entry name" value="Cro/C1-type_HTH"/>
</dbReference>
<evidence type="ECO:0000313" key="3">
    <source>
        <dbReference type="Proteomes" id="UP000321484"/>
    </source>
</evidence>
<proteinExistence type="predicted"/>
<dbReference type="SMART" id="SM00530">
    <property type="entry name" value="HTH_XRE"/>
    <property type="match status" value="1"/>
</dbReference>
<dbReference type="Proteomes" id="UP000321484">
    <property type="component" value="Unassembled WGS sequence"/>
</dbReference>
<organism evidence="2 3">
    <name type="scientific">Actinotalea fermentans</name>
    <dbReference type="NCBI Taxonomy" id="43671"/>
    <lineage>
        <taxon>Bacteria</taxon>
        <taxon>Bacillati</taxon>
        <taxon>Actinomycetota</taxon>
        <taxon>Actinomycetes</taxon>
        <taxon>Micrococcales</taxon>
        <taxon>Cellulomonadaceae</taxon>
        <taxon>Actinotalea</taxon>
    </lineage>
</organism>
<protein>
    <submittedName>
        <fullName evidence="2">Transcriptional regulator</fullName>
    </submittedName>
</protein>
<gene>
    <name evidence="2" type="ORF">AFE02nite_16250</name>
</gene>
<keyword evidence="3" id="KW-1185">Reference proteome</keyword>
<dbReference type="AlphaFoldDB" id="A0A511YXH6"/>
<dbReference type="SUPFAM" id="SSF47413">
    <property type="entry name" value="lambda repressor-like DNA-binding domains"/>
    <property type="match status" value="1"/>
</dbReference>
<dbReference type="CDD" id="cd00093">
    <property type="entry name" value="HTH_XRE"/>
    <property type="match status" value="1"/>
</dbReference>